<keyword evidence="3 6" id="KW-0812">Transmembrane</keyword>
<feature type="transmembrane region" description="Helical" evidence="6">
    <location>
        <begin position="199"/>
        <end position="221"/>
    </location>
</feature>
<dbReference type="PANTHER" id="PTHR11101">
    <property type="entry name" value="PHOSPHATE TRANSPORTER"/>
    <property type="match status" value="1"/>
</dbReference>
<keyword evidence="5 6" id="KW-0472">Membrane</keyword>
<accession>A0AAU8GVX7</accession>
<protein>
    <submittedName>
        <fullName evidence="7">Inorganic phosphate transporter</fullName>
    </submittedName>
</protein>
<reference evidence="7" key="1">
    <citation type="submission" date="2024-01" db="EMBL/GenBank/DDBJ databases">
        <title>The first autotrophic representatives of the genus Thermodesulfovibrio.</title>
        <authorList>
            <person name="Maltseva A.I."/>
            <person name="Elcheninov A.G."/>
            <person name="Kublanov I.V."/>
            <person name="Lebedinsky A.V."/>
            <person name="Frolov E.N."/>
        </authorList>
    </citation>
    <scope>NUCLEOTIDE SEQUENCE</scope>
    <source>
        <strain evidence="7">3907-1M</strain>
    </source>
</reference>
<dbReference type="GO" id="GO:0005315">
    <property type="term" value="F:phosphate transmembrane transporter activity"/>
    <property type="evidence" value="ECO:0007669"/>
    <property type="project" value="InterPro"/>
</dbReference>
<feature type="transmembrane region" description="Helical" evidence="6">
    <location>
        <begin position="241"/>
        <end position="267"/>
    </location>
</feature>
<evidence type="ECO:0000313" key="7">
    <source>
        <dbReference type="EMBL" id="XCH46678.1"/>
    </source>
</evidence>
<proteinExistence type="predicted"/>
<feature type="transmembrane region" description="Helical" evidence="6">
    <location>
        <begin position="65"/>
        <end position="87"/>
    </location>
</feature>
<name>A0AAU8GVX7_9BACT</name>
<dbReference type="EMBL" id="CP144373">
    <property type="protein sequence ID" value="XCH46678.1"/>
    <property type="molecule type" value="Genomic_DNA"/>
</dbReference>
<dbReference type="GO" id="GO:0035435">
    <property type="term" value="P:phosphate ion transmembrane transport"/>
    <property type="evidence" value="ECO:0007669"/>
    <property type="project" value="TreeGrafter"/>
</dbReference>
<dbReference type="AlphaFoldDB" id="A0AAU8GVX7"/>
<sequence length="311" mass="33144">MTEIAVVASLLIAFGIGSNDASNALGICIGAGIIRLKRAIFLFGLLVFLGILLQGQKVMKTVGKNIVDVNSSIIIVALTISAILIIVSNWRRLPLSTHQVIIGSLTGAAVASDSTVNFASIIKIIVSWLISPFVAMAFSFFLYKLLEKTLSKFPFFQIEKLLRTFLLLSASLIAYNTGANELATVLGPVMHSGIEINKILLFFLASIMVFSGATLLSHRVIETVGKGITTLDPYSGFAAQFGAGASVLFFTFLGMPISTTYCIIGGISGVGMSKGIATVKLSLLKKIAINFVITPSAAFIISYLALKLFYS</sequence>
<evidence type="ECO:0000256" key="4">
    <source>
        <dbReference type="ARBA" id="ARBA00022989"/>
    </source>
</evidence>
<feature type="transmembrane region" description="Helical" evidence="6">
    <location>
        <begin position="36"/>
        <end position="53"/>
    </location>
</feature>
<feature type="transmembrane region" description="Helical" evidence="6">
    <location>
        <begin position="121"/>
        <end position="143"/>
    </location>
</feature>
<dbReference type="KEGG" id="taut:V4D30_10070"/>
<evidence type="ECO:0000256" key="2">
    <source>
        <dbReference type="ARBA" id="ARBA00022448"/>
    </source>
</evidence>
<evidence type="ECO:0000256" key="1">
    <source>
        <dbReference type="ARBA" id="ARBA00004141"/>
    </source>
</evidence>
<dbReference type="RefSeq" id="WP_353684203.1">
    <property type="nucleotide sequence ID" value="NZ_CP144373.1"/>
</dbReference>
<dbReference type="GO" id="GO:0016020">
    <property type="term" value="C:membrane"/>
    <property type="evidence" value="ECO:0007669"/>
    <property type="project" value="UniProtKB-SubCell"/>
</dbReference>
<keyword evidence="4 6" id="KW-1133">Transmembrane helix</keyword>
<evidence type="ECO:0000256" key="6">
    <source>
        <dbReference type="SAM" id="Phobius"/>
    </source>
</evidence>
<evidence type="ECO:0000256" key="5">
    <source>
        <dbReference type="ARBA" id="ARBA00023136"/>
    </source>
</evidence>
<feature type="transmembrane region" description="Helical" evidence="6">
    <location>
        <begin position="287"/>
        <end position="306"/>
    </location>
</feature>
<dbReference type="PANTHER" id="PTHR11101:SF80">
    <property type="entry name" value="PHOSPHATE TRANSPORTER"/>
    <property type="match status" value="1"/>
</dbReference>
<organism evidence="7">
    <name type="scientific">Thermodesulfovibrio autotrophicus</name>
    <dbReference type="NCBI Taxonomy" id="3118333"/>
    <lineage>
        <taxon>Bacteria</taxon>
        <taxon>Pseudomonadati</taxon>
        <taxon>Nitrospirota</taxon>
        <taxon>Thermodesulfovibrionia</taxon>
        <taxon>Thermodesulfovibrionales</taxon>
        <taxon>Thermodesulfovibrionaceae</taxon>
        <taxon>Thermodesulfovibrio</taxon>
    </lineage>
</organism>
<keyword evidence="2" id="KW-0813">Transport</keyword>
<evidence type="ECO:0000256" key="3">
    <source>
        <dbReference type="ARBA" id="ARBA00022692"/>
    </source>
</evidence>
<gene>
    <name evidence="7" type="ORF">V4D30_10070</name>
</gene>
<dbReference type="Pfam" id="PF01384">
    <property type="entry name" value="PHO4"/>
    <property type="match status" value="2"/>
</dbReference>
<comment type="subcellular location">
    <subcellularLocation>
        <location evidence="1">Membrane</location>
        <topology evidence="1">Multi-pass membrane protein</topology>
    </subcellularLocation>
</comment>
<dbReference type="InterPro" id="IPR001204">
    <property type="entry name" value="Phos_transporter"/>
</dbReference>